<evidence type="ECO:0000259" key="6">
    <source>
        <dbReference type="PROSITE" id="PS51296"/>
    </source>
</evidence>
<sequence>MSIETAWVPVALSSSIEPGTSAGAVVEGAEIVVWRDAKGAVHAWEDRCPHRGMRMSFGFVRGDHIACLYHGWSYDTAGQCTHIPAHPDLDVPKTIRVTTYAAEERNGVIWAALADRADVTSIPDLGLGLNVRSLYADCTAQKAMNVVKDIHLPTREGILPANFEVIAANAWRLEAGDLRVAIAVQVISAGKLALHLVTDTGSAALRPALARWAEALRQTLEAPSALAQVA</sequence>
<accession>A0A6L6VCQ9</accession>
<keyword evidence="1" id="KW-0001">2Fe-2S</keyword>
<keyword evidence="4" id="KW-0408">Iron</keyword>
<dbReference type="GO" id="GO:0016491">
    <property type="term" value="F:oxidoreductase activity"/>
    <property type="evidence" value="ECO:0007669"/>
    <property type="project" value="UniProtKB-KW"/>
</dbReference>
<dbReference type="EMBL" id="WPHR01000008">
    <property type="protein sequence ID" value="MUZ73544.1"/>
    <property type="molecule type" value="Genomic_DNA"/>
</dbReference>
<evidence type="ECO:0000256" key="3">
    <source>
        <dbReference type="ARBA" id="ARBA00023002"/>
    </source>
</evidence>
<evidence type="ECO:0000256" key="1">
    <source>
        <dbReference type="ARBA" id="ARBA00022714"/>
    </source>
</evidence>
<feature type="domain" description="Rieske" evidence="6">
    <location>
        <begin position="7"/>
        <end position="111"/>
    </location>
</feature>
<dbReference type="Gene3D" id="2.102.10.10">
    <property type="entry name" value="Rieske [2Fe-2S] iron-sulphur domain"/>
    <property type="match status" value="1"/>
</dbReference>
<dbReference type="Proteomes" id="UP000477951">
    <property type="component" value="Unassembled WGS sequence"/>
</dbReference>
<dbReference type="InterPro" id="IPR036922">
    <property type="entry name" value="Rieske_2Fe-2S_sf"/>
</dbReference>
<dbReference type="InterPro" id="IPR017941">
    <property type="entry name" value="Rieske_2Fe-2S"/>
</dbReference>
<dbReference type="GO" id="GO:0051537">
    <property type="term" value="F:2 iron, 2 sulfur cluster binding"/>
    <property type="evidence" value="ECO:0007669"/>
    <property type="project" value="UniProtKB-KW"/>
</dbReference>
<organism evidence="7 8">
    <name type="scientific">Agrobacterium vitis</name>
    <name type="common">Rhizobium vitis</name>
    <dbReference type="NCBI Taxonomy" id="373"/>
    <lineage>
        <taxon>Bacteria</taxon>
        <taxon>Pseudomonadati</taxon>
        <taxon>Pseudomonadota</taxon>
        <taxon>Alphaproteobacteria</taxon>
        <taxon>Hyphomicrobiales</taxon>
        <taxon>Rhizobiaceae</taxon>
        <taxon>Rhizobium/Agrobacterium group</taxon>
        <taxon>Agrobacterium</taxon>
    </lineage>
</organism>
<evidence type="ECO:0000256" key="2">
    <source>
        <dbReference type="ARBA" id="ARBA00022723"/>
    </source>
</evidence>
<dbReference type="RefSeq" id="WP_156614919.1">
    <property type="nucleotide sequence ID" value="NZ_WPHR01000008.1"/>
</dbReference>
<dbReference type="PANTHER" id="PTHR21266:SF60">
    <property type="entry name" value="3-KETOSTEROID-9-ALPHA-MONOOXYGENASE, OXYGENASE COMPONENT"/>
    <property type="match status" value="1"/>
</dbReference>
<dbReference type="PROSITE" id="PS00570">
    <property type="entry name" value="RING_HYDROXYL_ALPHA"/>
    <property type="match status" value="1"/>
</dbReference>
<comment type="caution">
    <text evidence="7">The sequence shown here is derived from an EMBL/GenBank/DDBJ whole genome shotgun (WGS) entry which is preliminary data.</text>
</comment>
<dbReference type="PANTHER" id="PTHR21266">
    <property type="entry name" value="IRON-SULFUR DOMAIN CONTAINING PROTEIN"/>
    <property type="match status" value="1"/>
</dbReference>
<evidence type="ECO:0000313" key="7">
    <source>
        <dbReference type="EMBL" id="MUZ73544.1"/>
    </source>
</evidence>
<dbReference type="InterPro" id="IPR015881">
    <property type="entry name" value="ARHD_Rieske_2Fe_2S"/>
</dbReference>
<dbReference type="PROSITE" id="PS51296">
    <property type="entry name" value="RIESKE"/>
    <property type="match status" value="1"/>
</dbReference>
<gene>
    <name evidence="7" type="ORF">GOZ90_12720</name>
</gene>
<dbReference type="CDD" id="cd03469">
    <property type="entry name" value="Rieske_RO_Alpha_N"/>
    <property type="match status" value="1"/>
</dbReference>
<proteinExistence type="predicted"/>
<name>A0A6L6VCQ9_AGRVI</name>
<dbReference type="Pfam" id="PF00355">
    <property type="entry name" value="Rieske"/>
    <property type="match status" value="1"/>
</dbReference>
<evidence type="ECO:0000256" key="4">
    <source>
        <dbReference type="ARBA" id="ARBA00023004"/>
    </source>
</evidence>
<keyword evidence="5" id="KW-0411">Iron-sulfur</keyword>
<dbReference type="SUPFAM" id="SSF50022">
    <property type="entry name" value="ISP domain"/>
    <property type="match status" value="1"/>
</dbReference>
<protein>
    <submittedName>
        <fullName evidence="7">Rieske 2Fe-2S domain-containing protein</fullName>
    </submittedName>
</protein>
<evidence type="ECO:0000256" key="5">
    <source>
        <dbReference type="ARBA" id="ARBA00023014"/>
    </source>
</evidence>
<keyword evidence="3" id="KW-0560">Oxidoreductase</keyword>
<reference evidence="7 8" key="1">
    <citation type="submission" date="2019-12" db="EMBL/GenBank/DDBJ databases">
        <title>Whole-genome sequencing of Allorhizobium vitis.</title>
        <authorList>
            <person name="Gan H.M."/>
            <person name="Szegedi E."/>
            <person name="Burr T."/>
            <person name="Savka M.A."/>
        </authorList>
    </citation>
    <scope>NUCLEOTIDE SEQUENCE [LARGE SCALE GENOMIC DNA]</scope>
    <source>
        <strain evidence="7 8">CG516</strain>
    </source>
</reference>
<dbReference type="AlphaFoldDB" id="A0A6L6VCQ9"/>
<evidence type="ECO:0000313" key="8">
    <source>
        <dbReference type="Proteomes" id="UP000477951"/>
    </source>
</evidence>
<dbReference type="GO" id="GO:0005506">
    <property type="term" value="F:iron ion binding"/>
    <property type="evidence" value="ECO:0007669"/>
    <property type="project" value="InterPro"/>
</dbReference>
<keyword evidence="2" id="KW-0479">Metal-binding</keyword>
<dbReference type="InterPro" id="IPR050584">
    <property type="entry name" value="Cholesterol_7-desaturase"/>
</dbReference>